<dbReference type="PANTHER" id="PTHR30309">
    <property type="entry name" value="INNER MEMBRANE PROTEIN YGIH"/>
    <property type="match status" value="1"/>
</dbReference>
<keyword evidence="5 10" id="KW-1133">Transmembrane helix</keyword>
<evidence type="ECO:0000313" key="11">
    <source>
        <dbReference type="EMBL" id="PAF55105.1"/>
    </source>
</evidence>
<feature type="transmembrane region" description="Helical" evidence="10">
    <location>
        <begin position="98"/>
        <end position="121"/>
    </location>
</feature>
<name>A0ABX4H5D4_9BACT</name>
<comment type="caution">
    <text evidence="11">The sequence shown here is derived from an EMBL/GenBank/DDBJ whole genome shotgun (WGS) entry which is preliminary data.</text>
</comment>
<feature type="transmembrane region" description="Helical" evidence="10">
    <location>
        <begin position="158"/>
        <end position="181"/>
    </location>
</feature>
<sequence length="247" mass="27448">MVNNMSDIGYLVIYNLVAFLLGYLWGSLNTSILVSKFIFKDDIRKHGSGNAGSTNITRRFGVKVGGAIFAWDIFRVYLFSLFIYIINTHSDLRLNPMVNIYPQIAAFGIVLGHIFTVFFKFKGGKGAATVVGMFLTVNVLLFLIGAALWISLMFYKKIVSLATILANFLVIPLFFLPWMAYSGIESLSYLIPHNAFLYLDSGYPIAALVSGLTFLAAASIIIGMHHSNIKRLINKTEKPISLRKKSA</sequence>
<keyword evidence="6 10" id="KW-0443">Lipid metabolism</keyword>
<dbReference type="Pfam" id="PF02660">
    <property type="entry name" value="G3P_acyltransf"/>
    <property type="match status" value="1"/>
</dbReference>
<keyword evidence="9 10" id="KW-1208">Phospholipid metabolism</keyword>
<evidence type="ECO:0000256" key="9">
    <source>
        <dbReference type="ARBA" id="ARBA00023264"/>
    </source>
</evidence>
<dbReference type="RefSeq" id="WP_084232056.1">
    <property type="nucleotide sequence ID" value="NZ_FWXE01000003.1"/>
</dbReference>
<keyword evidence="7 10" id="KW-0472">Membrane</keyword>
<dbReference type="InterPro" id="IPR003811">
    <property type="entry name" value="G3P_acylTferase_PlsY"/>
</dbReference>
<evidence type="ECO:0000256" key="6">
    <source>
        <dbReference type="ARBA" id="ARBA00023098"/>
    </source>
</evidence>
<organism evidence="11 12">
    <name type="scientific">Mycoplasmopsis agassizii</name>
    <dbReference type="NCBI Taxonomy" id="33922"/>
    <lineage>
        <taxon>Bacteria</taxon>
        <taxon>Bacillati</taxon>
        <taxon>Mycoplasmatota</taxon>
        <taxon>Mycoplasmoidales</taxon>
        <taxon>Metamycoplasmataceae</taxon>
        <taxon>Mycoplasmopsis</taxon>
    </lineage>
</organism>
<dbReference type="Proteomes" id="UP000217033">
    <property type="component" value="Unassembled WGS sequence"/>
</dbReference>
<dbReference type="GO" id="GO:0016746">
    <property type="term" value="F:acyltransferase activity"/>
    <property type="evidence" value="ECO:0007669"/>
    <property type="project" value="UniProtKB-KW"/>
</dbReference>
<dbReference type="PANTHER" id="PTHR30309:SF0">
    <property type="entry name" value="GLYCEROL-3-PHOSPHATE ACYLTRANSFERASE-RELATED"/>
    <property type="match status" value="1"/>
</dbReference>
<dbReference type="NCBIfam" id="TIGR00023">
    <property type="entry name" value="glycerol-3-phosphate 1-O-acyltransferase PlsY"/>
    <property type="match status" value="1"/>
</dbReference>
<comment type="similarity">
    <text evidence="10">Belongs to the PlsY family.</text>
</comment>
<comment type="pathway">
    <text evidence="10">Lipid metabolism; phospholipid metabolism.</text>
</comment>
<keyword evidence="8 10" id="KW-0594">Phospholipid biosynthesis</keyword>
<dbReference type="HAMAP" id="MF_01043">
    <property type="entry name" value="PlsY"/>
    <property type="match status" value="1"/>
</dbReference>
<evidence type="ECO:0000256" key="7">
    <source>
        <dbReference type="ARBA" id="ARBA00023136"/>
    </source>
</evidence>
<evidence type="ECO:0000256" key="3">
    <source>
        <dbReference type="ARBA" id="ARBA00022679"/>
    </source>
</evidence>
<keyword evidence="4 10" id="KW-0812">Transmembrane</keyword>
<feature type="transmembrane region" description="Helical" evidence="10">
    <location>
        <begin position="68"/>
        <end position="86"/>
    </location>
</feature>
<reference evidence="11" key="1">
    <citation type="submission" date="2017-08" db="EMBL/GenBank/DDBJ databases">
        <authorList>
            <person name="Alvarez-Ponce D."/>
            <person name="Weitzman C.L."/>
            <person name="Tillett R.L."/>
            <person name="Sandmeier F.C."/>
            <person name="Tracy C.R."/>
        </authorList>
    </citation>
    <scope>NUCLEOTIDE SEQUENCE [LARGE SCALE GENOMIC DNA]</scope>
    <source>
        <strain evidence="11">PS6</strain>
    </source>
</reference>
<feature type="transmembrane region" description="Helical" evidence="10">
    <location>
        <begin position="7"/>
        <end position="26"/>
    </location>
</feature>
<gene>
    <name evidence="10 11" type="primary">plsY</name>
    <name evidence="11" type="ORF">CJF60_00245</name>
</gene>
<feature type="transmembrane region" description="Helical" evidence="10">
    <location>
        <begin position="127"/>
        <end position="151"/>
    </location>
</feature>
<protein>
    <recommendedName>
        <fullName evidence="10">Glycerol-3-phosphate acyltransferase</fullName>
    </recommendedName>
    <alternativeName>
        <fullName evidence="10">Acyl-PO4 G3P acyltransferase</fullName>
    </alternativeName>
    <alternativeName>
        <fullName evidence="10">Acyl-phosphate--glycerol-3-phosphate acyltransferase</fullName>
    </alternativeName>
    <alternativeName>
        <fullName evidence="10">G3P acyltransferase</fullName>
        <shortName evidence="10">GPAT</shortName>
        <ecNumber evidence="10">2.3.1.275</ecNumber>
    </alternativeName>
    <alternativeName>
        <fullName evidence="10">Lysophosphatidic acid synthase</fullName>
        <shortName evidence="10">LPA synthase</shortName>
    </alternativeName>
</protein>
<proteinExistence type="inferred from homology"/>
<keyword evidence="3 10" id="KW-0808">Transferase</keyword>
<evidence type="ECO:0000256" key="4">
    <source>
        <dbReference type="ARBA" id="ARBA00022692"/>
    </source>
</evidence>
<evidence type="ECO:0000313" key="12">
    <source>
        <dbReference type="Proteomes" id="UP000217033"/>
    </source>
</evidence>
<keyword evidence="11" id="KW-0012">Acyltransferase</keyword>
<dbReference type="EMBL" id="NQMN01000001">
    <property type="protein sequence ID" value="PAF55105.1"/>
    <property type="molecule type" value="Genomic_DNA"/>
</dbReference>
<evidence type="ECO:0000256" key="10">
    <source>
        <dbReference type="HAMAP-Rule" id="MF_01043"/>
    </source>
</evidence>
<comment type="subcellular location">
    <subcellularLocation>
        <location evidence="10">Cell membrane</location>
        <topology evidence="10">Multi-pass membrane protein</topology>
    </subcellularLocation>
</comment>
<accession>A0ABX4H5D4</accession>
<evidence type="ECO:0000256" key="2">
    <source>
        <dbReference type="ARBA" id="ARBA00022516"/>
    </source>
</evidence>
<feature type="transmembrane region" description="Helical" evidence="10">
    <location>
        <begin position="201"/>
        <end position="222"/>
    </location>
</feature>
<dbReference type="SMART" id="SM01207">
    <property type="entry name" value="G3P_acyltransf"/>
    <property type="match status" value="1"/>
</dbReference>
<keyword evidence="1 10" id="KW-1003">Cell membrane</keyword>
<dbReference type="EC" id="2.3.1.275" evidence="10"/>
<comment type="function">
    <text evidence="10">Catalyzes the transfer of an acyl group from acyl-phosphate (acyl-PO(4)) to glycerol-3-phosphate (G3P) to form lysophosphatidic acid (LPA). This enzyme utilizes acyl-phosphate as fatty acyl donor, but not acyl-CoA or acyl-ACP.</text>
</comment>
<evidence type="ECO:0000256" key="8">
    <source>
        <dbReference type="ARBA" id="ARBA00023209"/>
    </source>
</evidence>
<comment type="catalytic activity">
    <reaction evidence="10">
        <text>an acyl phosphate + sn-glycerol 3-phosphate = a 1-acyl-sn-glycero-3-phosphate + phosphate</text>
        <dbReference type="Rhea" id="RHEA:34075"/>
        <dbReference type="ChEBI" id="CHEBI:43474"/>
        <dbReference type="ChEBI" id="CHEBI:57597"/>
        <dbReference type="ChEBI" id="CHEBI:57970"/>
        <dbReference type="ChEBI" id="CHEBI:59918"/>
        <dbReference type="EC" id="2.3.1.275"/>
    </reaction>
</comment>
<keyword evidence="2 10" id="KW-0444">Lipid biosynthesis</keyword>
<evidence type="ECO:0000256" key="1">
    <source>
        <dbReference type="ARBA" id="ARBA00022475"/>
    </source>
</evidence>
<comment type="subunit">
    <text evidence="10">Probably interacts with PlsX.</text>
</comment>
<keyword evidence="12" id="KW-1185">Reference proteome</keyword>
<evidence type="ECO:0000256" key="5">
    <source>
        <dbReference type="ARBA" id="ARBA00022989"/>
    </source>
</evidence>